<dbReference type="SUPFAM" id="SSF53335">
    <property type="entry name" value="S-adenosyl-L-methionine-dependent methyltransferases"/>
    <property type="match status" value="1"/>
</dbReference>
<proteinExistence type="predicted"/>
<evidence type="ECO:0000313" key="1">
    <source>
        <dbReference type="EMBL" id="CAA9495767.1"/>
    </source>
</evidence>
<name>A0A6J4SD65_9SPHN</name>
<dbReference type="Gene3D" id="3.40.50.150">
    <property type="entry name" value="Vaccinia Virus protein VP39"/>
    <property type="match status" value="1"/>
</dbReference>
<gene>
    <name evidence="1" type="ORF">AVDCRST_MAG91-798</name>
</gene>
<dbReference type="InterPro" id="IPR029063">
    <property type="entry name" value="SAM-dependent_MTases_sf"/>
</dbReference>
<dbReference type="AlphaFoldDB" id="A0A6J4SD65"/>
<sequence length="235" mass="26163">MAGVDIDDTLEIGPLNNPGLTGPGVRYFDVLDQSALRAHAIEEGLDPAGCPEIHFVSPVGDLGVVDRTFANVYSSHAIEHQPDLVAHLQGVERILRRNGRYFLAVPDKRFCFDHFNPETSLEDVLAAYRVGRHVHSAASVREARLNTTHNDPLRHWLKLHGKPGFFSVPANVVHEDMAKADAGEYLDVHAWKFTPHGFASIVRNLVDMGIINLEFSEVYDTGFGELEFFAVLRKL</sequence>
<accession>A0A6J4SD65</accession>
<evidence type="ECO:0008006" key="2">
    <source>
        <dbReference type="Google" id="ProtNLM"/>
    </source>
</evidence>
<organism evidence="1">
    <name type="scientific">uncultured Sphingomonadaceae bacterium</name>
    <dbReference type="NCBI Taxonomy" id="169976"/>
    <lineage>
        <taxon>Bacteria</taxon>
        <taxon>Pseudomonadati</taxon>
        <taxon>Pseudomonadota</taxon>
        <taxon>Alphaproteobacteria</taxon>
        <taxon>Sphingomonadales</taxon>
        <taxon>Sphingomonadaceae</taxon>
        <taxon>environmental samples</taxon>
    </lineage>
</organism>
<reference evidence="1" key="1">
    <citation type="submission" date="2020-02" db="EMBL/GenBank/DDBJ databases">
        <authorList>
            <person name="Meier V. D."/>
        </authorList>
    </citation>
    <scope>NUCLEOTIDE SEQUENCE</scope>
    <source>
        <strain evidence="1">AVDCRST_MAG91</strain>
    </source>
</reference>
<dbReference type="EMBL" id="CADCVX010000180">
    <property type="protein sequence ID" value="CAA9495767.1"/>
    <property type="molecule type" value="Genomic_DNA"/>
</dbReference>
<protein>
    <recommendedName>
        <fullName evidence="2">Methyltransferase type 11 domain-containing protein</fullName>
    </recommendedName>
</protein>